<reference evidence="4" key="1">
    <citation type="submission" date="2020-10" db="EMBL/GenBank/DDBJ databases">
        <title>Diversity and distribution of actinomycetes associated with coral in the coast of Hainan.</title>
        <authorList>
            <person name="Li F."/>
        </authorList>
    </citation>
    <scope>NUCLEOTIDE SEQUENCE</scope>
    <source>
        <strain evidence="4">HNM0983</strain>
    </source>
</reference>
<dbReference type="RefSeq" id="WP_193926603.1">
    <property type="nucleotide sequence ID" value="NZ_JADEYC010000002.1"/>
</dbReference>
<dbReference type="GO" id="GO:0052689">
    <property type="term" value="F:carboxylic ester hydrolase activity"/>
    <property type="evidence" value="ECO:0007669"/>
    <property type="project" value="InterPro"/>
</dbReference>
<comment type="caution">
    <text evidence="4">The sequence shown here is derived from an EMBL/GenBank/DDBJ whole genome shotgun (WGS) entry which is preliminary data.</text>
</comment>
<dbReference type="SUPFAM" id="SSF53474">
    <property type="entry name" value="alpha/beta-Hydrolases"/>
    <property type="match status" value="1"/>
</dbReference>
<sequence>MPVLTGAEPLHRTGSSGAGVLLCHGFTSTPQSVREWGEHLAAAGATVRAPLLPGHGTRWQDLNRTRWTDWYAAAETELDRLRQECRTVFVFGQSMGGTIALRLAERHPDLAGLVLVNPSVTTLRRSAALLPVLSRVIPALSGLAGDIARPGAHELAYDRMPLRAMASLQRFWRVTRADLAAVHQPVLLYRSATDHIVEPVNAQLVLDGVSSSERTEIVLPDSFHVATLDHDAPALFAGSVDFLQRIHRKRAEETV</sequence>
<dbReference type="AlphaFoldDB" id="A0A929B7Q5"/>
<protein>
    <submittedName>
        <fullName evidence="4">Alpha/beta fold hydrolase</fullName>
    </submittedName>
</protein>
<dbReference type="InterPro" id="IPR051044">
    <property type="entry name" value="MAG_DAG_Lipase"/>
</dbReference>
<dbReference type="EMBL" id="JADEYC010000002">
    <property type="protein sequence ID" value="MBE9373138.1"/>
    <property type="molecule type" value="Genomic_DNA"/>
</dbReference>
<evidence type="ECO:0000256" key="1">
    <source>
        <dbReference type="PIRSR" id="PIRSR017388-1"/>
    </source>
</evidence>
<evidence type="ECO:0000313" key="4">
    <source>
        <dbReference type="EMBL" id="MBE9373138.1"/>
    </source>
</evidence>
<name>A0A929B7Q5_9PSEU</name>
<feature type="domain" description="Serine aminopeptidase S33" evidence="3">
    <location>
        <begin position="18"/>
        <end position="229"/>
    </location>
</feature>
<dbReference type="InterPro" id="IPR012354">
    <property type="entry name" value="Esterase_lipase"/>
</dbReference>
<dbReference type="Gene3D" id="3.40.50.1820">
    <property type="entry name" value="alpha/beta hydrolase"/>
    <property type="match status" value="1"/>
</dbReference>
<dbReference type="InterPro" id="IPR029058">
    <property type="entry name" value="AB_hydrolase_fold"/>
</dbReference>
<feature type="active site" description="Charge relay system" evidence="1">
    <location>
        <position position="194"/>
    </location>
</feature>
<feature type="binding site" evidence="2">
    <location>
        <position position="26"/>
    </location>
    <ligand>
        <name>substrate</name>
    </ligand>
</feature>
<proteinExistence type="predicted"/>
<feature type="active site" description="Nucleophile" evidence="1">
    <location>
        <position position="94"/>
    </location>
</feature>
<dbReference type="PIRSF" id="PIRSF017388">
    <property type="entry name" value="Esterase_lipase"/>
    <property type="match status" value="1"/>
</dbReference>
<dbReference type="PANTHER" id="PTHR11614">
    <property type="entry name" value="PHOSPHOLIPASE-RELATED"/>
    <property type="match status" value="1"/>
</dbReference>
<feature type="active site" description="Charge relay system" evidence="1">
    <location>
        <position position="224"/>
    </location>
</feature>
<keyword evidence="5" id="KW-1185">Reference proteome</keyword>
<gene>
    <name evidence="4" type="ORF">IQ251_01620</name>
</gene>
<dbReference type="Proteomes" id="UP000598360">
    <property type="component" value="Unassembled WGS sequence"/>
</dbReference>
<evidence type="ECO:0000256" key="2">
    <source>
        <dbReference type="PIRSR" id="PIRSR017388-2"/>
    </source>
</evidence>
<organism evidence="4 5">
    <name type="scientific">Saccharopolyspora montiporae</name>
    <dbReference type="NCBI Taxonomy" id="2781240"/>
    <lineage>
        <taxon>Bacteria</taxon>
        <taxon>Bacillati</taxon>
        <taxon>Actinomycetota</taxon>
        <taxon>Actinomycetes</taxon>
        <taxon>Pseudonocardiales</taxon>
        <taxon>Pseudonocardiaceae</taxon>
        <taxon>Saccharopolyspora</taxon>
    </lineage>
</organism>
<dbReference type="Pfam" id="PF12146">
    <property type="entry name" value="Hydrolase_4"/>
    <property type="match status" value="1"/>
</dbReference>
<accession>A0A929B7Q5</accession>
<keyword evidence="4" id="KW-0378">Hydrolase</keyword>
<feature type="binding site" evidence="2">
    <location>
        <position position="95"/>
    </location>
    <ligand>
        <name>substrate</name>
    </ligand>
</feature>
<dbReference type="InterPro" id="IPR022742">
    <property type="entry name" value="Hydrolase_4"/>
</dbReference>
<evidence type="ECO:0000313" key="5">
    <source>
        <dbReference type="Proteomes" id="UP000598360"/>
    </source>
</evidence>
<evidence type="ECO:0000259" key="3">
    <source>
        <dbReference type="Pfam" id="PF12146"/>
    </source>
</evidence>